<comment type="caution">
    <text evidence="4">The sequence shown here is derived from an EMBL/GenBank/DDBJ whole genome shotgun (WGS) entry which is preliminary data.</text>
</comment>
<dbReference type="Gene3D" id="3.20.20.10">
    <property type="entry name" value="Alanine racemase"/>
    <property type="match status" value="1"/>
</dbReference>
<evidence type="ECO:0000313" key="5">
    <source>
        <dbReference type="Proteomes" id="UP000013063"/>
    </source>
</evidence>
<reference evidence="4 5" key="1">
    <citation type="journal article" date="2013" name="Genome Announc.">
        <title>Draft Genome Sequence for Caulobacter sp. Strain OR37, a Bacterium Tolerant to Heavy Metals.</title>
        <authorList>
            <person name="Utturkar S.M."/>
            <person name="Bollmann A."/>
            <person name="Brzoska R.M."/>
            <person name="Klingeman D.M."/>
            <person name="Epstein S.E."/>
            <person name="Palumbo A.V."/>
            <person name="Brown S.D."/>
        </authorList>
    </citation>
    <scope>NUCLEOTIDE SEQUENCE [LARGE SCALE GENOMIC DNA]</scope>
    <source>
        <strain evidence="4 5">OR37</strain>
    </source>
</reference>
<dbReference type="InterPro" id="IPR042208">
    <property type="entry name" value="D-ser_dehydrat-like_sf"/>
</dbReference>
<dbReference type="InterPro" id="IPR001608">
    <property type="entry name" value="Ala_racemase_N"/>
</dbReference>
<proteinExistence type="inferred from homology"/>
<dbReference type="PANTHER" id="PTHR28004">
    <property type="entry name" value="ZGC:162816-RELATED"/>
    <property type="match status" value="1"/>
</dbReference>
<dbReference type="eggNOG" id="COG3616">
    <property type="taxonomic scope" value="Bacteria"/>
</dbReference>
<protein>
    <submittedName>
        <fullName evidence="4">Putative amino acid aldolase or racemase</fullName>
    </submittedName>
</protein>
<dbReference type="SMART" id="SM01119">
    <property type="entry name" value="D-ser_dehydrat"/>
    <property type="match status" value="1"/>
</dbReference>
<dbReference type="GO" id="GO:0008721">
    <property type="term" value="F:D-serine ammonia-lyase activity"/>
    <property type="evidence" value="ECO:0007669"/>
    <property type="project" value="TreeGrafter"/>
</dbReference>
<dbReference type="PANTHER" id="PTHR28004:SF2">
    <property type="entry name" value="D-SERINE DEHYDRATASE"/>
    <property type="match status" value="1"/>
</dbReference>
<dbReference type="RefSeq" id="WP_004615018.1">
    <property type="nucleotide sequence ID" value="NZ_APMP01000001.1"/>
</dbReference>
<dbReference type="EMBL" id="APMP01000001">
    <property type="protein sequence ID" value="ENZ83503.1"/>
    <property type="molecule type" value="Genomic_DNA"/>
</dbReference>
<dbReference type="Proteomes" id="UP000013063">
    <property type="component" value="Unassembled WGS sequence"/>
</dbReference>
<sequence precursor="true">MTDQDLHAGLIGVPGSRDALNTPVLVVDRAALERNIARMAAFAAEKGIKLRPHAKTHKSVDIAKLQRAAGAVGFCCAKLGEAEALAEGGITSGLLITSPVVSPPAIARLVALNAATTDLMVVVDHPANVAALGEAASGGGKSLKVVIDLDPGIHRTGVSSPDAAIDLLKAIQSQPSLLYAGLQCYCGMQQHIEGFADRKGAVEERGAYIRSVVEALSAAGAPPPIVTGSGTGSHRIDAELGLFTELQVGSYVFMDDQYLVCDIAGAGPDQSPYEPSLFVEARVVSANTPALATVDAGYKALSTDADPPKVVGGAPEGSRYFFMGDEHGAILPPPGQTPPALGERVTLRAPHCDPTVNLYDTYHVVEGDTLVALWPVSARGRSR</sequence>
<evidence type="ECO:0000256" key="1">
    <source>
        <dbReference type="ARBA" id="ARBA00005323"/>
    </source>
</evidence>
<dbReference type="InterPro" id="IPR029066">
    <property type="entry name" value="PLP-binding_barrel"/>
</dbReference>
<dbReference type="SUPFAM" id="SSF51419">
    <property type="entry name" value="PLP-binding barrel"/>
    <property type="match status" value="1"/>
</dbReference>
<dbReference type="InterPro" id="IPR026956">
    <property type="entry name" value="D-ser_dehydrat-like_dom"/>
</dbReference>
<organism evidence="4 5">
    <name type="scientific">Caulobacter vibrioides OR37</name>
    <dbReference type="NCBI Taxonomy" id="1292034"/>
    <lineage>
        <taxon>Bacteria</taxon>
        <taxon>Pseudomonadati</taxon>
        <taxon>Pseudomonadota</taxon>
        <taxon>Alphaproteobacteria</taxon>
        <taxon>Caulobacterales</taxon>
        <taxon>Caulobacteraceae</taxon>
        <taxon>Caulobacter</taxon>
    </lineage>
</organism>
<dbReference type="OrthoDB" id="9772497at2"/>
<gene>
    <name evidence="4" type="ORF">OR37_00004</name>
</gene>
<dbReference type="GO" id="GO:0036088">
    <property type="term" value="P:D-serine catabolic process"/>
    <property type="evidence" value="ECO:0007669"/>
    <property type="project" value="TreeGrafter"/>
</dbReference>
<dbReference type="Gene3D" id="2.40.37.20">
    <property type="entry name" value="D-serine dehydratase-like domain"/>
    <property type="match status" value="1"/>
</dbReference>
<feature type="domain" description="D-serine dehydratase-like" evidence="3">
    <location>
        <begin position="276"/>
        <end position="366"/>
    </location>
</feature>
<evidence type="ECO:0000259" key="3">
    <source>
        <dbReference type="SMART" id="SM01119"/>
    </source>
</evidence>
<evidence type="ECO:0000256" key="2">
    <source>
        <dbReference type="ARBA" id="ARBA00023239"/>
    </source>
</evidence>
<dbReference type="STRING" id="1292034.OR37_00004"/>
<comment type="similarity">
    <text evidence="1">Belongs to the DSD1 family.</text>
</comment>
<dbReference type="CDD" id="cd06819">
    <property type="entry name" value="PLPDE_III_LS_D-TA"/>
    <property type="match status" value="1"/>
</dbReference>
<keyword evidence="2" id="KW-0456">Lyase</keyword>
<evidence type="ECO:0000313" key="4">
    <source>
        <dbReference type="EMBL" id="ENZ83503.1"/>
    </source>
</evidence>
<name>R0EDG7_CAUVI</name>
<keyword evidence="5" id="KW-1185">Reference proteome</keyword>
<dbReference type="Pfam" id="PF14031">
    <property type="entry name" value="D-ser_dehydrat"/>
    <property type="match status" value="1"/>
</dbReference>
<accession>R0EDG7</accession>
<dbReference type="AlphaFoldDB" id="R0EDG7"/>
<dbReference type="PATRIC" id="fig|1292034.3.peg.3"/>
<dbReference type="Pfam" id="PF01168">
    <property type="entry name" value="Ala_racemase_N"/>
    <property type="match status" value="1"/>
</dbReference>
<dbReference type="InterPro" id="IPR051466">
    <property type="entry name" value="D-amino_acid_metab_enzyme"/>
</dbReference>